<reference evidence="2 3" key="1">
    <citation type="submission" date="2019-02" db="EMBL/GenBank/DDBJ databases">
        <title>Deep-cultivation of Planctomycetes and their phenomic and genomic characterization uncovers novel biology.</title>
        <authorList>
            <person name="Wiegand S."/>
            <person name="Jogler M."/>
            <person name="Boedeker C."/>
            <person name="Pinto D."/>
            <person name="Vollmers J."/>
            <person name="Rivas-Marin E."/>
            <person name="Kohn T."/>
            <person name="Peeters S.H."/>
            <person name="Heuer A."/>
            <person name="Rast P."/>
            <person name="Oberbeckmann S."/>
            <person name="Bunk B."/>
            <person name="Jeske O."/>
            <person name="Meyerdierks A."/>
            <person name="Storesund J.E."/>
            <person name="Kallscheuer N."/>
            <person name="Luecker S."/>
            <person name="Lage O.M."/>
            <person name="Pohl T."/>
            <person name="Merkel B.J."/>
            <person name="Hornburger P."/>
            <person name="Mueller R.-W."/>
            <person name="Bruemmer F."/>
            <person name="Labrenz M."/>
            <person name="Spormann A.M."/>
            <person name="Op den Camp H."/>
            <person name="Overmann J."/>
            <person name="Amann R."/>
            <person name="Jetten M.S.M."/>
            <person name="Mascher T."/>
            <person name="Medema M.H."/>
            <person name="Devos D.P."/>
            <person name="Kaster A.-K."/>
            <person name="Ovreas L."/>
            <person name="Rohde M."/>
            <person name="Galperin M.Y."/>
            <person name="Jogler C."/>
        </authorList>
    </citation>
    <scope>NUCLEOTIDE SEQUENCE [LARGE SCALE GENOMIC DNA]</scope>
    <source>
        <strain evidence="2 3">Q31a</strain>
    </source>
</reference>
<keyword evidence="3" id="KW-1185">Reference proteome</keyword>
<organism evidence="2 3">
    <name type="scientific">Aureliella helgolandensis</name>
    <dbReference type="NCBI Taxonomy" id="2527968"/>
    <lineage>
        <taxon>Bacteria</taxon>
        <taxon>Pseudomonadati</taxon>
        <taxon>Planctomycetota</taxon>
        <taxon>Planctomycetia</taxon>
        <taxon>Pirellulales</taxon>
        <taxon>Pirellulaceae</taxon>
        <taxon>Aureliella</taxon>
    </lineage>
</organism>
<feature type="transmembrane region" description="Helical" evidence="1">
    <location>
        <begin position="51"/>
        <end position="71"/>
    </location>
</feature>
<feature type="transmembrane region" description="Helical" evidence="1">
    <location>
        <begin position="91"/>
        <end position="119"/>
    </location>
</feature>
<dbReference type="Pfam" id="PF04403">
    <property type="entry name" value="PqiA"/>
    <property type="match status" value="1"/>
</dbReference>
<dbReference type="EMBL" id="CP036298">
    <property type="protein sequence ID" value="QDV22678.1"/>
    <property type="molecule type" value="Genomic_DNA"/>
</dbReference>
<feature type="transmembrane region" description="Helical" evidence="1">
    <location>
        <begin position="174"/>
        <end position="197"/>
    </location>
</feature>
<keyword evidence="1" id="KW-1133">Transmembrane helix</keyword>
<gene>
    <name evidence="2" type="primary">pqiA</name>
    <name evidence="2" type="ORF">Q31a_09640</name>
</gene>
<dbReference type="KEGG" id="ahel:Q31a_09640"/>
<accession>A0A518G253</accession>
<evidence type="ECO:0000313" key="3">
    <source>
        <dbReference type="Proteomes" id="UP000318017"/>
    </source>
</evidence>
<keyword evidence="1" id="KW-0472">Membrane</keyword>
<sequence length="210" mass="23054">MPVSDRLRACHCCGLVHAIPPLDPKQEAACIRCHSTIDTGRRSGVRSSARCFAAALGGLAVYLPAILLPILEIEKLGHHHTASLLGGTIDLIWHGNLFVGLVVLLFSIILPLVKLLALLELSYMGLTRRQHQAWTYRLVEWTGRWSMMDVLLLALLVTLVKLGDIVSFQLGPAVFAFVLCVVMSLTASILFDPHAIWDATDSGRKRNEPS</sequence>
<name>A0A518G253_9BACT</name>
<dbReference type="RefSeq" id="WP_145074564.1">
    <property type="nucleotide sequence ID" value="NZ_CP036298.1"/>
</dbReference>
<dbReference type="OrthoDB" id="9800207at2"/>
<keyword evidence="1" id="KW-0812">Transmembrane</keyword>
<protein>
    <submittedName>
        <fullName evidence="2">Paraquat-inducible protein A</fullName>
    </submittedName>
</protein>
<dbReference type="AlphaFoldDB" id="A0A518G253"/>
<dbReference type="Proteomes" id="UP000318017">
    <property type="component" value="Chromosome"/>
</dbReference>
<dbReference type="InterPro" id="IPR007498">
    <property type="entry name" value="PqiA-like"/>
</dbReference>
<proteinExistence type="predicted"/>
<evidence type="ECO:0000256" key="1">
    <source>
        <dbReference type="SAM" id="Phobius"/>
    </source>
</evidence>
<evidence type="ECO:0000313" key="2">
    <source>
        <dbReference type="EMBL" id="QDV22678.1"/>
    </source>
</evidence>